<keyword evidence="3" id="KW-1185">Reference proteome</keyword>
<gene>
    <name evidence="2" type="ORF">GCM10023196_012450</name>
</gene>
<comment type="caution">
    <text evidence="2">The sequence shown here is derived from an EMBL/GenBank/DDBJ whole genome shotgun (WGS) entry which is preliminary data.</text>
</comment>
<dbReference type="Gene3D" id="3.40.710.10">
    <property type="entry name" value="DD-peptidase/beta-lactamase superfamily"/>
    <property type="match status" value="1"/>
</dbReference>
<protein>
    <recommendedName>
        <fullName evidence="1">Beta-lactamase-related domain-containing protein</fullName>
    </recommendedName>
</protein>
<dbReference type="InterPro" id="IPR001466">
    <property type="entry name" value="Beta-lactam-related"/>
</dbReference>
<dbReference type="Proteomes" id="UP001501442">
    <property type="component" value="Unassembled WGS sequence"/>
</dbReference>
<evidence type="ECO:0000313" key="2">
    <source>
        <dbReference type="EMBL" id="GAA4622002.1"/>
    </source>
</evidence>
<dbReference type="PANTHER" id="PTHR46825">
    <property type="entry name" value="D-ALANYL-D-ALANINE-CARBOXYPEPTIDASE/ENDOPEPTIDASE AMPH"/>
    <property type="match status" value="1"/>
</dbReference>
<reference evidence="3" key="1">
    <citation type="journal article" date="2019" name="Int. J. Syst. Evol. Microbiol.">
        <title>The Global Catalogue of Microorganisms (GCM) 10K type strain sequencing project: providing services to taxonomists for standard genome sequencing and annotation.</title>
        <authorList>
            <consortium name="The Broad Institute Genomics Platform"/>
            <consortium name="The Broad Institute Genome Sequencing Center for Infectious Disease"/>
            <person name="Wu L."/>
            <person name="Ma J."/>
        </authorList>
    </citation>
    <scope>NUCLEOTIDE SEQUENCE [LARGE SCALE GENOMIC DNA]</scope>
    <source>
        <strain evidence="3">JCM 17939</strain>
    </source>
</reference>
<name>A0ABP8U4A2_9ACTN</name>
<feature type="domain" description="Beta-lactamase-related" evidence="1">
    <location>
        <begin position="155"/>
        <end position="484"/>
    </location>
</feature>
<dbReference type="PANTHER" id="PTHR46825:SF7">
    <property type="entry name" value="D-ALANYL-D-ALANINE CARBOXYPEPTIDASE"/>
    <property type="match status" value="1"/>
</dbReference>
<dbReference type="InterPro" id="IPR050491">
    <property type="entry name" value="AmpC-like"/>
</dbReference>
<dbReference type="SUPFAM" id="SSF56601">
    <property type="entry name" value="beta-lactamase/transpeptidase-like"/>
    <property type="match status" value="1"/>
</dbReference>
<organism evidence="2 3">
    <name type="scientific">Actinoallomurus vinaceus</name>
    <dbReference type="NCBI Taxonomy" id="1080074"/>
    <lineage>
        <taxon>Bacteria</taxon>
        <taxon>Bacillati</taxon>
        <taxon>Actinomycetota</taxon>
        <taxon>Actinomycetes</taxon>
        <taxon>Streptosporangiales</taxon>
        <taxon>Thermomonosporaceae</taxon>
        <taxon>Actinoallomurus</taxon>
    </lineage>
</organism>
<dbReference type="RefSeq" id="WP_345429670.1">
    <property type="nucleotide sequence ID" value="NZ_BAABHK010000002.1"/>
</dbReference>
<dbReference type="EMBL" id="BAABHK010000002">
    <property type="protein sequence ID" value="GAA4622002.1"/>
    <property type="molecule type" value="Genomic_DNA"/>
</dbReference>
<proteinExistence type="predicted"/>
<dbReference type="InterPro" id="IPR012338">
    <property type="entry name" value="Beta-lactam/transpept-like"/>
</dbReference>
<dbReference type="Pfam" id="PF00144">
    <property type="entry name" value="Beta-lactamase"/>
    <property type="match status" value="1"/>
</dbReference>
<evidence type="ECO:0000313" key="3">
    <source>
        <dbReference type="Proteomes" id="UP001501442"/>
    </source>
</evidence>
<evidence type="ECO:0000259" key="1">
    <source>
        <dbReference type="Pfam" id="PF00144"/>
    </source>
</evidence>
<accession>A0ABP8U4A2</accession>
<sequence>MSIALSDQDKSTLRTAAYGALSLMAAATGSPRKAATNASIALTSATGLVGHVLTAKAKDVELKGKTVAELSDRVLPALTAAMKLLGEQAPAEADNFRSTILLTIEAAQVHPDKPSATTAEMARKITAALDAAGVATADSGAAPVAAAGQDRPELQKAIEEIAASGFVGVSLRVHDERGEWVGSAGAAELGGAAKPPTNGHVRIGSNTKTFTATLVLQLVAEGRVGLDTPAADYLPEFGLDERITVRMLLQHTSGVFNFSGEVYDDGKVAPGIPIPYGTTGKEWMDNRFKTYRPQELVELALSKPARFEPGTGWSYSNTNYVLARLLIEKVTGGSVAEEMQQRILGPLGLSGTVVPDASPEIPEPHAHAYYRYEDAGEQKTIDITRQNPSWISSGGDMISTTQDLHTFISALLGGKLLPAPLLAEMCTPYPTGIPNMDYGLGVFVVNTDGGGTVISHNGAAVGHAALMYSTPDGSKTLTAALNCVDDADLSIGGAFQNAQQRLVNEVFRGGQADPAQPTD</sequence>